<feature type="chain" id="PRO_5042484906" description="Cytochrome b561 domain-containing protein" evidence="8">
    <location>
        <begin position="24"/>
        <end position="413"/>
    </location>
</feature>
<protein>
    <recommendedName>
        <fullName evidence="9">Cytochrome b561 domain-containing protein</fullName>
    </recommendedName>
</protein>
<sequence>MKPLPAVAAFCATILYHAVLTSAQKDFSVGEQGDVRVQCAITKSTSKPDLENLFLQIDAPDTYSWVAVGMGTAMKNAEIYMIYQNGQGNVTLSTRNGRDHIMPLYAERRNVNIVSGSGVIDGRMKANIRCDDCGSFLGAGKHSSWVSAWSRGVSLESSNPSAVIPKHDGKTLLQLDLEQAQVSSDADPFSWSGRPANGDGVKVLDDASGRYRSMRLAHGIIMTIVFVLLYPTGALLIPLFNKWYLHSISQLVSYALMWVAFGLGLTYAKHEGLFLQQPHTKLGLSVVLLLSIQPILGWLHHRYVTKHQVRGWVSKIHTWYGRTLMLLGIINGGLGLQLVGDPAGERTGAWVVAYSVVAGLASLAYITALVYRRLRKPSRRKHRTSDAVQQPQDFELRFDASDPKWLRNSAHNQ</sequence>
<dbReference type="Pfam" id="PF16010">
    <property type="entry name" value="CDH-cyt"/>
    <property type="match status" value="1"/>
</dbReference>
<dbReference type="PANTHER" id="PTHR47797:SF1">
    <property type="entry name" value="CYTOCHROME B561 DOMAIN-CONTAINING PROTEIN-RELATED"/>
    <property type="match status" value="1"/>
</dbReference>
<dbReference type="SMART" id="SM00665">
    <property type="entry name" value="B561"/>
    <property type="match status" value="1"/>
</dbReference>
<dbReference type="CDD" id="cd09630">
    <property type="entry name" value="CDH_like_cytochrome"/>
    <property type="match status" value="1"/>
</dbReference>
<evidence type="ECO:0000256" key="3">
    <source>
        <dbReference type="ARBA" id="ARBA00022692"/>
    </source>
</evidence>
<evidence type="ECO:0000259" key="9">
    <source>
        <dbReference type="SMART" id="SM00665"/>
    </source>
</evidence>
<gene>
    <name evidence="10" type="ORF">QQS21_001298</name>
</gene>
<dbReference type="AlphaFoldDB" id="A0AAJ0CXA0"/>
<feature type="transmembrane region" description="Helical" evidence="7">
    <location>
        <begin position="351"/>
        <end position="371"/>
    </location>
</feature>
<dbReference type="CDD" id="cd08760">
    <property type="entry name" value="Cyt_b561_FRRS1_like"/>
    <property type="match status" value="1"/>
</dbReference>
<name>A0AAJ0CXA0_9HYPO</name>
<organism evidence="10 11">
    <name type="scientific">Conoideocrella luteorostrata</name>
    <dbReference type="NCBI Taxonomy" id="1105319"/>
    <lineage>
        <taxon>Eukaryota</taxon>
        <taxon>Fungi</taxon>
        <taxon>Dikarya</taxon>
        <taxon>Ascomycota</taxon>
        <taxon>Pezizomycotina</taxon>
        <taxon>Sordariomycetes</taxon>
        <taxon>Hypocreomycetidae</taxon>
        <taxon>Hypocreales</taxon>
        <taxon>Clavicipitaceae</taxon>
        <taxon>Conoideocrella</taxon>
    </lineage>
</organism>
<feature type="transmembrane region" description="Helical" evidence="7">
    <location>
        <begin position="216"/>
        <end position="239"/>
    </location>
</feature>
<dbReference type="PANTHER" id="PTHR47797">
    <property type="entry name" value="DEHYDROGENASE, PUTATIVE (AFU_ORTHOLOGUE AFUA_8G05805)-RELATED"/>
    <property type="match status" value="1"/>
</dbReference>
<evidence type="ECO:0000256" key="6">
    <source>
        <dbReference type="ARBA" id="ARBA00023136"/>
    </source>
</evidence>
<dbReference type="InterPro" id="IPR015920">
    <property type="entry name" value="Cellobiose_DH-like_cyt"/>
</dbReference>
<evidence type="ECO:0000313" key="10">
    <source>
        <dbReference type="EMBL" id="KAK2612681.1"/>
    </source>
</evidence>
<keyword evidence="5 7" id="KW-1133">Transmembrane helix</keyword>
<dbReference type="Gene3D" id="2.60.40.1210">
    <property type="entry name" value="Cellobiose dehydrogenase, cytochrome domain"/>
    <property type="match status" value="1"/>
</dbReference>
<evidence type="ECO:0000256" key="8">
    <source>
        <dbReference type="SAM" id="SignalP"/>
    </source>
</evidence>
<keyword evidence="11" id="KW-1185">Reference proteome</keyword>
<feature type="transmembrane region" description="Helical" evidence="7">
    <location>
        <begin position="319"/>
        <end position="339"/>
    </location>
</feature>
<feature type="signal peptide" evidence="8">
    <location>
        <begin position="1"/>
        <end position="23"/>
    </location>
</feature>
<feature type="transmembrane region" description="Helical" evidence="7">
    <location>
        <begin position="251"/>
        <end position="270"/>
    </location>
</feature>
<evidence type="ECO:0000256" key="2">
    <source>
        <dbReference type="ARBA" id="ARBA00022448"/>
    </source>
</evidence>
<accession>A0AAJ0CXA0</accession>
<evidence type="ECO:0000256" key="5">
    <source>
        <dbReference type="ARBA" id="ARBA00022989"/>
    </source>
</evidence>
<dbReference type="Proteomes" id="UP001251528">
    <property type="component" value="Unassembled WGS sequence"/>
</dbReference>
<keyword evidence="8" id="KW-0732">Signal</keyword>
<reference evidence="10" key="1">
    <citation type="submission" date="2023-06" db="EMBL/GenBank/DDBJ databases">
        <title>Conoideocrella luteorostrata (Hypocreales: Clavicipitaceae), a potential biocontrol fungus for elongate hemlock scale in United States Christmas tree production areas.</title>
        <authorList>
            <person name="Barrett H."/>
            <person name="Lovett B."/>
            <person name="Macias A.M."/>
            <person name="Stajich J.E."/>
            <person name="Kasson M.T."/>
        </authorList>
    </citation>
    <scope>NUCLEOTIDE SEQUENCE</scope>
    <source>
        <strain evidence="10">ARSEF 14590</strain>
    </source>
</reference>
<comment type="caution">
    <text evidence="10">The sequence shown here is derived from an EMBL/GenBank/DDBJ whole genome shotgun (WGS) entry which is preliminary data.</text>
</comment>
<feature type="transmembrane region" description="Helical" evidence="7">
    <location>
        <begin position="282"/>
        <end position="299"/>
    </location>
</feature>
<evidence type="ECO:0000256" key="4">
    <source>
        <dbReference type="ARBA" id="ARBA00022982"/>
    </source>
</evidence>
<dbReference type="SUPFAM" id="SSF49344">
    <property type="entry name" value="CBD9-like"/>
    <property type="match status" value="1"/>
</dbReference>
<keyword evidence="2" id="KW-0813">Transport</keyword>
<dbReference type="EMBL" id="JASWJB010000013">
    <property type="protein sequence ID" value="KAK2612681.1"/>
    <property type="molecule type" value="Genomic_DNA"/>
</dbReference>
<dbReference type="Pfam" id="PF10348">
    <property type="entry name" value="DUF2427"/>
    <property type="match status" value="1"/>
</dbReference>
<keyword evidence="4" id="KW-0249">Electron transport</keyword>
<evidence type="ECO:0000313" key="11">
    <source>
        <dbReference type="Proteomes" id="UP001251528"/>
    </source>
</evidence>
<keyword evidence="6 7" id="KW-0472">Membrane</keyword>
<comment type="subcellular location">
    <subcellularLocation>
        <location evidence="1">Membrane</location>
    </subcellularLocation>
</comment>
<dbReference type="InterPro" id="IPR018825">
    <property type="entry name" value="DUF2427"/>
</dbReference>
<feature type="domain" description="Cytochrome b561" evidence="9">
    <location>
        <begin position="217"/>
        <end position="336"/>
    </location>
</feature>
<evidence type="ECO:0000256" key="1">
    <source>
        <dbReference type="ARBA" id="ARBA00004370"/>
    </source>
</evidence>
<proteinExistence type="predicted"/>
<keyword evidence="3 7" id="KW-0812">Transmembrane</keyword>
<dbReference type="GO" id="GO:0016020">
    <property type="term" value="C:membrane"/>
    <property type="evidence" value="ECO:0007669"/>
    <property type="project" value="UniProtKB-SubCell"/>
</dbReference>
<dbReference type="InterPro" id="IPR006593">
    <property type="entry name" value="Cyt_b561/ferric_Rdtase_TM"/>
</dbReference>
<evidence type="ECO:0000256" key="7">
    <source>
        <dbReference type="SAM" id="Phobius"/>
    </source>
</evidence>